<reference evidence="6" key="2">
    <citation type="submission" date="2020-07" db="EMBL/GenBank/DDBJ databases">
        <authorList>
            <person name="Pettersson B.M.F."/>
            <person name="Behra P.R.K."/>
            <person name="Ramesh M."/>
            <person name="Das S."/>
            <person name="Dasgupta S."/>
            <person name="Kirsebom L.A."/>
        </authorList>
    </citation>
    <scope>NUCLEOTIDE SEQUENCE</scope>
    <source>
        <strain evidence="6">DSM 44203</strain>
    </source>
</reference>
<proteinExistence type="inferred from homology"/>
<comment type="caution">
    <text evidence="6">The sequence shown here is derived from an EMBL/GenBank/DDBJ whole genome shotgun (WGS) entry which is preliminary data.</text>
</comment>
<dbReference type="AlphaFoldDB" id="A0AAW5SMW2"/>
<dbReference type="GO" id="GO:0009062">
    <property type="term" value="P:fatty acid catabolic process"/>
    <property type="evidence" value="ECO:0007669"/>
    <property type="project" value="TreeGrafter"/>
</dbReference>
<accession>A0AAW5SMW2</accession>
<dbReference type="SUPFAM" id="SSF54637">
    <property type="entry name" value="Thioesterase/thiol ester dehydrase-isomerase"/>
    <property type="match status" value="2"/>
</dbReference>
<dbReference type="GO" id="GO:0006637">
    <property type="term" value="P:acyl-CoA metabolic process"/>
    <property type="evidence" value="ECO:0007669"/>
    <property type="project" value="InterPro"/>
</dbReference>
<keyword evidence="7" id="KW-1185">Reference proteome</keyword>
<dbReference type="GO" id="GO:0047617">
    <property type="term" value="F:fatty acyl-CoA hydrolase activity"/>
    <property type="evidence" value="ECO:0007669"/>
    <property type="project" value="InterPro"/>
</dbReference>
<dbReference type="Pfam" id="PF02551">
    <property type="entry name" value="Acyl_CoA_thio"/>
    <property type="match status" value="1"/>
</dbReference>
<dbReference type="InterPro" id="IPR049449">
    <property type="entry name" value="TesB_ACOT8-like_N"/>
</dbReference>
<reference evidence="6" key="3">
    <citation type="journal article" date="2022" name="BMC Genomics">
        <title>Comparative genome analysis of mycobacteria focusing on tRNA and non-coding RNA.</title>
        <authorList>
            <person name="Behra P.R.K."/>
            <person name="Pettersson B.M.F."/>
            <person name="Ramesh M."/>
            <person name="Das S."/>
            <person name="Dasgupta S."/>
            <person name="Kirsebom L.A."/>
        </authorList>
    </citation>
    <scope>NUCLEOTIDE SEQUENCE</scope>
    <source>
        <strain evidence="6">DSM 44203</strain>
    </source>
</reference>
<dbReference type="InterPro" id="IPR029069">
    <property type="entry name" value="HotDog_dom_sf"/>
</dbReference>
<evidence type="ECO:0000313" key="5">
    <source>
        <dbReference type="EMBL" id="GAT09060.1"/>
    </source>
</evidence>
<protein>
    <submittedName>
        <fullName evidence="5">Acyl-CoA thioesterase</fullName>
    </submittedName>
    <submittedName>
        <fullName evidence="6">Thioesterase family protein</fullName>
    </submittedName>
</protein>
<dbReference type="RefSeq" id="WP_067389095.1">
    <property type="nucleotide sequence ID" value="NZ_BCTA01000028.1"/>
</dbReference>
<dbReference type="InterPro" id="IPR003703">
    <property type="entry name" value="Acyl_CoA_thio"/>
</dbReference>
<evidence type="ECO:0000313" key="6">
    <source>
        <dbReference type="EMBL" id="MCV7025286.1"/>
    </source>
</evidence>
<feature type="domain" description="Acyl-CoA thioesterase-like N-terminal HotDog" evidence="4">
    <location>
        <begin position="55"/>
        <end position="132"/>
    </location>
</feature>
<dbReference type="InterPro" id="IPR042171">
    <property type="entry name" value="Acyl-CoA_hotdog"/>
</dbReference>
<evidence type="ECO:0000256" key="1">
    <source>
        <dbReference type="ARBA" id="ARBA00006538"/>
    </source>
</evidence>
<dbReference type="InterPro" id="IPR025652">
    <property type="entry name" value="TesB_C"/>
</dbReference>
<keyword evidence="2" id="KW-0378">Hydrolase</keyword>
<gene>
    <name evidence="6" type="ORF">H7I77_18345</name>
    <name evidence="5" type="ORF">RMCN_2193</name>
</gene>
<name>A0AAW5SMW2_MYCNV</name>
<feature type="domain" description="Acyl-CoA thioesterase 2 C-terminal" evidence="3">
    <location>
        <begin position="181"/>
        <end position="302"/>
    </location>
</feature>
<dbReference type="Pfam" id="PF13622">
    <property type="entry name" value="4HBT_3"/>
    <property type="match status" value="1"/>
</dbReference>
<dbReference type="Gene3D" id="2.40.160.210">
    <property type="entry name" value="Acyl-CoA thioesterase, double hotdog domain"/>
    <property type="match status" value="1"/>
</dbReference>
<evidence type="ECO:0000313" key="7">
    <source>
        <dbReference type="Proteomes" id="UP000069773"/>
    </source>
</evidence>
<organism evidence="6 8">
    <name type="scientific">Mycolicibacterium novocastrense</name>
    <name type="common">Mycobacterium novocastrense</name>
    <dbReference type="NCBI Taxonomy" id="59813"/>
    <lineage>
        <taxon>Bacteria</taxon>
        <taxon>Bacillati</taxon>
        <taxon>Actinomycetota</taxon>
        <taxon>Actinomycetes</taxon>
        <taxon>Mycobacteriales</taxon>
        <taxon>Mycobacteriaceae</taxon>
        <taxon>Mycolicibacterium</taxon>
    </lineage>
</organism>
<dbReference type="CDD" id="cd03445">
    <property type="entry name" value="Thioesterase_II_repeat2"/>
    <property type="match status" value="1"/>
</dbReference>
<evidence type="ECO:0000259" key="4">
    <source>
        <dbReference type="Pfam" id="PF13622"/>
    </source>
</evidence>
<reference evidence="5 7" key="1">
    <citation type="journal article" date="2016" name="Genome Announc.">
        <title>Draft Genome Sequences of Five Rapidly Growing Mycobacterium Species, M. thermoresistibile, M. fortuitum subsp. acetamidolyticum, M. canariasense, M. brisbanense, and M. novocastrense.</title>
        <authorList>
            <person name="Katahira K."/>
            <person name="Ogura Y."/>
            <person name="Gotoh Y."/>
            <person name="Hayashi T."/>
        </authorList>
    </citation>
    <scope>NUCLEOTIDE SEQUENCE [LARGE SCALE GENOMIC DNA]</scope>
    <source>
        <strain evidence="5 7">JCM18114</strain>
    </source>
</reference>
<evidence type="ECO:0000256" key="2">
    <source>
        <dbReference type="ARBA" id="ARBA00022801"/>
    </source>
</evidence>
<dbReference type="PANTHER" id="PTHR11066:SF34">
    <property type="entry name" value="ACYL-COENZYME A THIOESTERASE 8"/>
    <property type="match status" value="1"/>
</dbReference>
<dbReference type="EMBL" id="BCTA01000028">
    <property type="protein sequence ID" value="GAT09060.1"/>
    <property type="molecule type" value="Genomic_DNA"/>
</dbReference>
<dbReference type="Proteomes" id="UP001207528">
    <property type="component" value="Unassembled WGS sequence"/>
</dbReference>
<evidence type="ECO:0000259" key="3">
    <source>
        <dbReference type="Pfam" id="PF02551"/>
    </source>
</evidence>
<dbReference type="EMBL" id="JACKTI010000047">
    <property type="protein sequence ID" value="MCV7025286.1"/>
    <property type="molecule type" value="Genomic_DNA"/>
</dbReference>
<dbReference type="PANTHER" id="PTHR11066">
    <property type="entry name" value="ACYL-COA THIOESTERASE"/>
    <property type="match status" value="1"/>
</dbReference>
<comment type="similarity">
    <text evidence="1">Belongs to the C/M/P thioester hydrolase family.</text>
</comment>
<evidence type="ECO:0000313" key="8">
    <source>
        <dbReference type="Proteomes" id="UP001207528"/>
    </source>
</evidence>
<sequence>MSADEIDPLTDLSGPLRGTVLEKAVLESLDTLERALDLTPLGDNRFQATNERDRFGRIFGGQLLAQALYAASRTVDEHAPHSLHAYFVQTGASDTPVDIAVEAVRDGRSMATRRVTVAQGERTLLTALASFHTNPAEPELERRAPHTPAPEEMPLLQHWVHQVPAQLRQNAQNWIDVPPAVEMRIAEPTNFLGGRQTPEPRSHWMRLPRPIGDEPALHSAMLAYASDYLLLDMALRNHPHRADYTSIAAVSLDHALWLHRPVRFDEWHLYTQDTVAVTGHRALIRGTIRDAAGRTVASTSQEVLIRPIAT</sequence>
<dbReference type="CDD" id="cd03444">
    <property type="entry name" value="Thioesterase_II_repeat1"/>
    <property type="match status" value="1"/>
</dbReference>
<dbReference type="Proteomes" id="UP000069773">
    <property type="component" value="Unassembled WGS sequence"/>
</dbReference>